<comment type="function">
    <text evidence="8">Catalyzes the cross-linking of a glutamate residue and a tyrosine residue in the PqqA protein as part of the biosynthesis of pyrroloquinoline quinone (PQQ).</text>
</comment>
<keyword evidence="4 8" id="KW-0884">PQQ biosynthesis</keyword>
<evidence type="ECO:0000256" key="5">
    <source>
        <dbReference type="ARBA" id="ARBA00023002"/>
    </source>
</evidence>
<organism evidence="10 11">
    <name type="scientific">Paenibacillus rhizosphaerae</name>
    <dbReference type="NCBI Taxonomy" id="297318"/>
    <lineage>
        <taxon>Bacteria</taxon>
        <taxon>Bacillati</taxon>
        <taxon>Bacillota</taxon>
        <taxon>Bacilli</taxon>
        <taxon>Bacillales</taxon>
        <taxon>Paenibacillaceae</taxon>
        <taxon>Paenibacillus</taxon>
    </lineage>
</organism>
<sequence length="381" mass="42917">MSVSIPYALSAEITHRCPLHCAYCSNPVELAKREHELSTQEWIRVFTEASELGVVQLHLTGGEPLMRPDVDQLIRQARELGFFVNVITSGVGVTEKRMQQLVDAGVDSMQLSVQASEPGLADAIAGSRAHEFKQKTAALIREAGIPLHMNVVLHRQNIHLVEEIIEMCVSWGAVRLELANTQYYGWALLNRQHLLPTRAQLAAAEEAFFRAKARFDRQIELIWVLPDYYEDFPKPCMGGWGEISMTVTPDGTVLPCTAASSIHTLTFESVKKRSLEWIWRESAAFNSFRGFDWMAEPCRSCEHRFRDFGGCRCQAYLLAGDARQADPVCQWSPHHELISDILSSLNQDHDEPSVTVPHRPVPSYSYRGRFKKNGGMTGDHI</sequence>
<keyword evidence="5 8" id="KW-0560">Oxidoreductase</keyword>
<dbReference type="SFLD" id="SFLDG01386">
    <property type="entry name" value="main_SPASM_domain-containing"/>
    <property type="match status" value="1"/>
</dbReference>
<dbReference type="InterPro" id="IPR013785">
    <property type="entry name" value="Aldolase_TIM"/>
</dbReference>
<keyword evidence="1 8" id="KW-0004">4Fe-4S</keyword>
<dbReference type="RefSeq" id="WP_076175865.1">
    <property type="nucleotide sequence ID" value="NZ_MRTP01000016.1"/>
</dbReference>
<dbReference type="AlphaFoldDB" id="A0A1R1EAG0"/>
<comment type="subunit">
    <text evidence="8">Interacts with PqqD. The interaction is necessary for activity of PqqE.</text>
</comment>
<dbReference type="InterPro" id="IPR058240">
    <property type="entry name" value="rSAM_sf"/>
</dbReference>
<dbReference type="SFLD" id="SFLDF00280">
    <property type="entry name" value="coenzyme_PQQ_synthesis_protein"/>
    <property type="match status" value="1"/>
</dbReference>
<evidence type="ECO:0000313" key="10">
    <source>
        <dbReference type="EMBL" id="OMF48815.1"/>
    </source>
</evidence>
<dbReference type="PANTHER" id="PTHR11228">
    <property type="entry name" value="RADICAL SAM DOMAIN PROTEIN"/>
    <property type="match status" value="1"/>
</dbReference>
<dbReference type="NCBIfam" id="TIGR02109">
    <property type="entry name" value="PQQ_syn_pqqE"/>
    <property type="match status" value="1"/>
</dbReference>
<dbReference type="SFLD" id="SFLDG01067">
    <property type="entry name" value="SPASM/twitch_domain_containing"/>
    <property type="match status" value="1"/>
</dbReference>
<dbReference type="GO" id="GO:0009975">
    <property type="term" value="F:cyclase activity"/>
    <property type="evidence" value="ECO:0007669"/>
    <property type="project" value="UniProtKB-UniRule"/>
</dbReference>
<evidence type="ECO:0000259" key="9">
    <source>
        <dbReference type="PROSITE" id="PS51918"/>
    </source>
</evidence>
<keyword evidence="3 8" id="KW-0479">Metal-binding</keyword>
<accession>A0A1R1EAG0</accession>
<feature type="binding site" evidence="8">
    <location>
        <position position="17"/>
    </location>
    <ligand>
        <name>[4Fe-4S] cluster</name>
        <dbReference type="ChEBI" id="CHEBI:49883"/>
        <note>4Fe-4S-S-AdoMet</note>
    </ligand>
</feature>
<dbReference type="InterPro" id="IPR023885">
    <property type="entry name" value="4Fe4S-binding_SPASM_dom"/>
</dbReference>
<keyword evidence="11" id="KW-1185">Reference proteome</keyword>
<keyword evidence="7 8" id="KW-0411">Iron-sulfur</keyword>
<dbReference type="GO" id="GO:0005506">
    <property type="term" value="F:iron ion binding"/>
    <property type="evidence" value="ECO:0007669"/>
    <property type="project" value="UniProtKB-UniRule"/>
</dbReference>
<comment type="cofactor">
    <cofactor evidence="8">
        <name>[4Fe-4S] cluster</name>
        <dbReference type="ChEBI" id="CHEBI:49883"/>
    </cofactor>
    <text evidence="8">Binds 1 [4Fe-4S] cluster. The cluster is coordinated with 3 cysteines and an exchangeable S-adenosyl-L-methionine.</text>
</comment>
<dbReference type="Proteomes" id="UP000187172">
    <property type="component" value="Unassembled WGS sequence"/>
</dbReference>
<dbReference type="CDD" id="cd01335">
    <property type="entry name" value="Radical_SAM"/>
    <property type="match status" value="1"/>
</dbReference>
<gene>
    <name evidence="8" type="primary">pqqE</name>
    <name evidence="10" type="ORF">BK138_31145</name>
</gene>
<comment type="catalytic activity">
    <reaction evidence="8">
        <text>[PQQ precursor protein] + S-adenosyl-L-methionine = E-Y cross-linked-[PQQ precursor protein] + 5'-deoxyadenosine + L-methionine + H(+)</text>
        <dbReference type="Rhea" id="RHEA:56836"/>
        <dbReference type="Rhea" id="RHEA-COMP:14800"/>
        <dbReference type="Rhea" id="RHEA-COMP:14801"/>
        <dbReference type="ChEBI" id="CHEBI:15378"/>
        <dbReference type="ChEBI" id="CHEBI:17319"/>
        <dbReference type="ChEBI" id="CHEBI:57844"/>
        <dbReference type="ChEBI" id="CHEBI:59789"/>
        <dbReference type="ChEBI" id="CHEBI:141026"/>
        <dbReference type="ChEBI" id="CHEBI:141027"/>
        <dbReference type="EC" id="1.21.98.4"/>
    </reaction>
</comment>
<dbReference type="SUPFAM" id="SSF102114">
    <property type="entry name" value="Radical SAM enzymes"/>
    <property type="match status" value="1"/>
</dbReference>
<dbReference type="UniPathway" id="UPA00539"/>
<evidence type="ECO:0000256" key="8">
    <source>
        <dbReference type="HAMAP-Rule" id="MF_00660"/>
    </source>
</evidence>
<dbReference type="SMART" id="SM00729">
    <property type="entry name" value="Elp3"/>
    <property type="match status" value="1"/>
</dbReference>
<feature type="binding site" evidence="8">
    <location>
        <position position="21"/>
    </location>
    <ligand>
        <name>[4Fe-4S] cluster</name>
        <dbReference type="ChEBI" id="CHEBI:49883"/>
        <note>4Fe-4S-S-AdoMet</note>
    </ligand>
</feature>
<dbReference type="PIRSF" id="PIRSF037420">
    <property type="entry name" value="PQQ_syn_pqqE"/>
    <property type="match status" value="1"/>
</dbReference>
<dbReference type="GO" id="GO:0016491">
    <property type="term" value="F:oxidoreductase activity"/>
    <property type="evidence" value="ECO:0007669"/>
    <property type="project" value="UniProtKB-KW"/>
</dbReference>
<comment type="pathway">
    <text evidence="8">Cofactor biosynthesis; pyrroloquinoline quinone biosynthesis.</text>
</comment>
<evidence type="ECO:0000256" key="1">
    <source>
        <dbReference type="ARBA" id="ARBA00022485"/>
    </source>
</evidence>
<name>A0A1R1EAG0_9BACL</name>
<feature type="domain" description="Radical SAM core" evidence="9">
    <location>
        <begin position="3"/>
        <end position="220"/>
    </location>
</feature>
<dbReference type="STRING" id="297318.BK138_31145"/>
<dbReference type="InterPro" id="IPR011843">
    <property type="entry name" value="PQQ_synth_PqqE_bac"/>
</dbReference>
<dbReference type="PANTHER" id="PTHR11228:SF7">
    <property type="entry name" value="PQQA PEPTIDE CYCLASE"/>
    <property type="match status" value="1"/>
</dbReference>
<protein>
    <recommendedName>
        <fullName evidence="8">PqqA peptide cyclase</fullName>
        <ecNumber evidence="8">1.21.98.4</ecNumber>
    </recommendedName>
    <alternativeName>
        <fullName evidence="8">Coenzyme PQQ synthesis protein E</fullName>
    </alternativeName>
</protein>
<dbReference type="HAMAP" id="MF_00660">
    <property type="entry name" value="PqqE"/>
    <property type="match status" value="1"/>
</dbReference>
<feature type="binding site" evidence="8">
    <location>
        <position position="24"/>
    </location>
    <ligand>
        <name>[4Fe-4S] cluster</name>
        <dbReference type="ChEBI" id="CHEBI:49883"/>
        <note>4Fe-4S-S-AdoMet</note>
    </ligand>
</feature>
<dbReference type="InterPro" id="IPR017200">
    <property type="entry name" value="PqqE-like"/>
</dbReference>
<dbReference type="NCBIfam" id="TIGR04085">
    <property type="entry name" value="rSAM_more_4Fe4S"/>
    <property type="match status" value="1"/>
</dbReference>
<keyword evidence="2 8" id="KW-0949">S-adenosyl-L-methionine</keyword>
<dbReference type="GO" id="GO:0051539">
    <property type="term" value="F:4 iron, 4 sulfur cluster binding"/>
    <property type="evidence" value="ECO:0007669"/>
    <property type="project" value="UniProtKB-KW"/>
</dbReference>
<dbReference type="Pfam" id="PF13186">
    <property type="entry name" value="SPASM"/>
    <property type="match status" value="1"/>
</dbReference>
<comment type="similarity">
    <text evidence="8">Belongs to the radical SAM superfamily. PqqE family.</text>
</comment>
<dbReference type="InterPro" id="IPR006638">
    <property type="entry name" value="Elp3/MiaA/NifB-like_rSAM"/>
</dbReference>
<dbReference type="GO" id="GO:0018189">
    <property type="term" value="P:pyrroloquinoline quinone biosynthetic process"/>
    <property type="evidence" value="ECO:0007669"/>
    <property type="project" value="UniProtKB-UniRule"/>
</dbReference>
<keyword evidence="6 8" id="KW-0408">Iron</keyword>
<proteinExistence type="inferred from homology"/>
<evidence type="ECO:0000313" key="11">
    <source>
        <dbReference type="Proteomes" id="UP000187172"/>
    </source>
</evidence>
<comment type="caution">
    <text evidence="10">The sequence shown here is derived from an EMBL/GenBank/DDBJ whole genome shotgun (WGS) entry which is preliminary data.</text>
</comment>
<reference evidence="10 11" key="1">
    <citation type="submission" date="2016-11" db="EMBL/GenBank/DDBJ databases">
        <title>Paenibacillus species isolates.</title>
        <authorList>
            <person name="Beno S.M."/>
        </authorList>
    </citation>
    <scope>NUCLEOTIDE SEQUENCE [LARGE SCALE GENOMIC DNA]</scope>
    <source>
        <strain evidence="10 11">FSL R5-0378</strain>
    </source>
</reference>
<evidence type="ECO:0000256" key="3">
    <source>
        <dbReference type="ARBA" id="ARBA00022723"/>
    </source>
</evidence>
<dbReference type="SFLD" id="SFLDS00029">
    <property type="entry name" value="Radical_SAM"/>
    <property type="match status" value="1"/>
</dbReference>
<dbReference type="PROSITE" id="PS51918">
    <property type="entry name" value="RADICAL_SAM"/>
    <property type="match status" value="1"/>
</dbReference>
<dbReference type="InterPro" id="IPR007197">
    <property type="entry name" value="rSAM"/>
</dbReference>
<dbReference type="Gene3D" id="3.20.20.70">
    <property type="entry name" value="Aldolase class I"/>
    <property type="match status" value="1"/>
</dbReference>
<evidence type="ECO:0000256" key="7">
    <source>
        <dbReference type="ARBA" id="ARBA00023014"/>
    </source>
</evidence>
<evidence type="ECO:0000256" key="4">
    <source>
        <dbReference type="ARBA" id="ARBA00022905"/>
    </source>
</evidence>
<dbReference type="EC" id="1.21.98.4" evidence="8"/>
<dbReference type="GO" id="GO:1904047">
    <property type="term" value="F:S-adenosyl-L-methionine binding"/>
    <property type="evidence" value="ECO:0007669"/>
    <property type="project" value="UniProtKB-UniRule"/>
</dbReference>
<evidence type="ECO:0000256" key="2">
    <source>
        <dbReference type="ARBA" id="ARBA00022691"/>
    </source>
</evidence>
<dbReference type="EMBL" id="MRTP01000016">
    <property type="protein sequence ID" value="OMF48815.1"/>
    <property type="molecule type" value="Genomic_DNA"/>
</dbReference>
<dbReference type="InterPro" id="IPR050377">
    <property type="entry name" value="Radical_SAM_PqqE_MftC-like"/>
</dbReference>
<dbReference type="Pfam" id="PF04055">
    <property type="entry name" value="Radical_SAM"/>
    <property type="match status" value="1"/>
</dbReference>
<evidence type="ECO:0000256" key="6">
    <source>
        <dbReference type="ARBA" id="ARBA00023004"/>
    </source>
</evidence>